<dbReference type="GO" id="GO:0016779">
    <property type="term" value="F:nucleotidyltransferase activity"/>
    <property type="evidence" value="ECO:0007669"/>
    <property type="project" value="UniProtKB-KW"/>
</dbReference>
<dbReference type="EMBL" id="CAJNOK010010258">
    <property type="protein sequence ID" value="CAF1110534.1"/>
    <property type="molecule type" value="Genomic_DNA"/>
</dbReference>
<organism evidence="9 11">
    <name type="scientific">Didymodactylos carnosus</name>
    <dbReference type="NCBI Taxonomy" id="1234261"/>
    <lineage>
        <taxon>Eukaryota</taxon>
        <taxon>Metazoa</taxon>
        <taxon>Spiralia</taxon>
        <taxon>Gnathifera</taxon>
        <taxon>Rotifera</taxon>
        <taxon>Eurotatoria</taxon>
        <taxon>Bdelloidea</taxon>
        <taxon>Philodinida</taxon>
        <taxon>Philodinidae</taxon>
        <taxon>Didymodactylos</taxon>
    </lineage>
</organism>
<evidence type="ECO:0008006" key="12">
    <source>
        <dbReference type="Google" id="ProtNLM"/>
    </source>
</evidence>
<keyword evidence="2" id="KW-0548">Nucleotidyltransferase</keyword>
<evidence type="ECO:0000256" key="1">
    <source>
        <dbReference type="ARBA" id="ARBA00022679"/>
    </source>
</evidence>
<dbReference type="GO" id="GO:0004519">
    <property type="term" value="F:endonuclease activity"/>
    <property type="evidence" value="ECO:0007669"/>
    <property type="project" value="UniProtKB-KW"/>
</dbReference>
<evidence type="ECO:0000256" key="2">
    <source>
        <dbReference type="ARBA" id="ARBA00022695"/>
    </source>
</evidence>
<proteinExistence type="predicted"/>
<dbReference type="Proteomes" id="UP000677228">
    <property type="component" value="Unassembled WGS sequence"/>
</dbReference>
<evidence type="ECO:0000313" key="10">
    <source>
        <dbReference type="EMBL" id="CAF3877925.1"/>
    </source>
</evidence>
<evidence type="ECO:0000259" key="7">
    <source>
        <dbReference type="PROSITE" id="PS50158"/>
    </source>
</evidence>
<dbReference type="SUPFAM" id="SSF56672">
    <property type="entry name" value="DNA/RNA polymerases"/>
    <property type="match status" value="1"/>
</dbReference>
<sequence>MSTRSGRIYRQLPTAIEATQSITNNTVTMTNTDDLMFDAIIKDFPKFSCQKNENIDDWLRLLHVKFFPLNFDELQQLKWSVQFLTSEALKWYLTQVQNITTWAAFKAAVRANYPPPPEPTRTAIFQQLLARKQHHDEKFIQYYSDVKKLCHKYDPKLSSEQQLDLLKNGMKISLLEKISGLGVVTPEKLLEIVQLYEVDQQLIDSRTLQATSDSTTLALQSSSIYPVSSIQHPSFTSLSPSYPSSSSQYYSHSRYPTSNYSSASPVRKPYAPNTRDRSNLCYRCGQPGHYARGFDTGANTSLIQKPLLSKLYRSPPIQPTSISAKLGDGTTLLKTYGYVNLPVTINNIKTFVKALVVDSLTSEFILSNDWRQTHKVHILDDRLTLRHHGLQTSVQFEPNVSVPVRLTSTIQLLPREEYLVAVTLPIFRAATVYFKSNSQLQFNKNVMLSDGLLNVKNYKGALIVYNPSSFPRTLPINTLVGNATFLDTRQSRFHSVTEVPSFVSAINTPVVLSHISTEPSVLSPTHHIPSQHNTLLDTVSRLTDHLHDKTDATNVQQILYQHLQLFDTSVPTQASIKNLHTINTGDHPPVNSKPYPKPIHERKQLQNEMDKFLKYCIASPSNSPWSSPVILQEKNNGEFCFLVDYRKLNAVTKKDAYPQPTVEELINRLGGHKYFTKLDLKSDNFQIPINLKDREKTAFITQDGLYQFNVHPQGVMNGSPTFERVMNNLNGNGRLDYVLVYLDDIVIFSKSRDDHLKHIAKILSILHEANFQLNPGKCTIMTTKLEFLGHTITEQQITPSQDRIQAILNLEEPRTLKQANRFIEKMN</sequence>
<dbReference type="PANTHER" id="PTHR37984:SF5">
    <property type="entry name" value="PROTEIN NYNRIN-LIKE"/>
    <property type="match status" value="1"/>
</dbReference>
<gene>
    <name evidence="9" type="ORF">OVA965_LOCUS19740</name>
    <name evidence="10" type="ORF">TMI583_LOCUS19890</name>
</gene>
<dbReference type="PANTHER" id="PTHR37984">
    <property type="entry name" value="PROTEIN CBG26694"/>
    <property type="match status" value="1"/>
</dbReference>
<comment type="caution">
    <text evidence="9">The sequence shown here is derived from an EMBL/GenBank/DDBJ whole genome shotgun (WGS) entry which is preliminary data.</text>
</comment>
<feature type="domain" description="CCHC-type" evidence="7">
    <location>
        <begin position="281"/>
        <end position="292"/>
    </location>
</feature>
<dbReference type="PROSITE" id="PS50878">
    <property type="entry name" value="RT_POL"/>
    <property type="match status" value="1"/>
</dbReference>
<dbReference type="CDD" id="cd01647">
    <property type="entry name" value="RT_LTR"/>
    <property type="match status" value="1"/>
</dbReference>
<evidence type="ECO:0000313" key="11">
    <source>
        <dbReference type="Proteomes" id="UP000677228"/>
    </source>
</evidence>
<dbReference type="GO" id="GO:0008270">
    <property type="term" value="F:zinc ion binding"/>
    <property type="evidence" value="ECO:0007669"/>
    <property type="project" value="UniProtKB-KW"/>
</dbReference>
<dbReference type="InterPro" id="IPR050951">
    <property type="entry name" value="Retrovirus_Pol_polyprotein"/>
</dbReference>
<dbReference type="Pfam" id="PF00098">
    <property type="entry name" value="zf-CCHC"/>
    <property type="match status" value="1"/>
</dbReference>
<dbReference type="Gene3D" id="2.40.70.10">
    <property type="entry name" value="Acid Proteases"/>
    <property type="match status" value="1"/>
</dbReference>
<dbReference type="GO" id="GO:0003676">
    <property type="term" value="F:nucleic acid binding"/>
    <property type="evidence" value="ECO:0007669"/>
    <property type="project" value="InterPro"/>
</dbReference>
<keyword evidence="5" id="KW-0863">Zinc-finger</keyword>
<evidence type="ECO:0000256" key="5">
    <source>
        <dbReference type="PROSITE-ProRule" id="PRU00047"/>
    </source>
</evidence>
<feature type="domain" description="Reverse transcriptase" evidence="8">
    <location>
        <begin position="613"/>
        <end position="792"/>
    </location>
</feature>
<dbReference type="Proteomes" id="UP000682733">
    <property type="component" value="Unassembled WGS sequence"/>
</dbReference>
<protein>
    <recommendedName>
        <fullName evidence="12">Reverse transcriptase domain-containing protein</fullName>
    </recommendedName>
</protein>
<evidence type="ECO:0000259" key="8">
    <source>
        <dbReference type="PROSITE" id="PS50878"/>
    </source>
</evidence>
<dbReference type="Gene3D" id="3.30.70.270">
    <property type="match status" value="1"/>
</dbReference>
<evidence type="ECO:0000313" key="9">
    <source>
        <dbReference type="EMBL" id="CAF1110534.1"/>
    </source>
</evidence>
<dbReference type="Gene3D" id="3.10.10.10">
    <property type="entry name" value="HIV Type 1 Reverse Transcriptase, subunit A, domain 1"/>
    <property type="match status" value="1"/>
</dbReference>
<accession>A0A8S2E9F2</accession>
<keyword evidence="1" id="KW-0808">Transferase</keyword>
<evidence type="ECO:0000256" key="4">
    <source>
        <dbReference type="ARBA" id="ARBA00022759"/>
    </source>
</evidence>
<dbReference type="InterPro" id="IPR043128">
    <property type="entry name" value="Rev_trsase/Diguanyl_cyclase"/>
</dbReference>
<dbReference type="EMBL" id="CAJOBA010013069">
    <property type="protein sequence ID" value="CAF3877925.1"/>
    <property type="molecule type" value="Genomic_DNA"/>
</dbReference>
<dbReference type="AlphaFoldDB" id="A0A8S2E9F2"/>
<evidence type="ECO:0000256" key="3">
    <source>
        <dbReference type="ARBA" id="ARBA00022722"/>
    </source>
</evidence>
<keyword evidence="4" id="KW-0378">Hydrolase</keyword>
<keyword evidence="5" id="KW-0479">Metal-binding</keyword>
<dbReference type="PROSITE" id="PS50158">
    <property type="entry name" value="ZF_CCHC"/>
    <property type="match status" value="1"/>
</dbReference>
<reference evidence="9" key="1">
    <citation type="submission" date="2021-02" db="EMBL/GenBank/DDBJ databases">
        <authorList>
            <person name="Nowell W R."/>
        </authorList>
    </citation>
    <scope>NUCLEOTIDE SEQUENCE</scope>
</reference>
<dbReference type="InterPro" id="IPR000477">
    <property type="entry name" value="RT_dom"/>
</dbReference>
<name>A0A8S2E9F2_9BILA</name>
<evidence type="ECO:0000256" key="6">
    <source>
        <dbReference type="SAM" id="MobiDB-lite"/>
    </source>
</evidence>
<keyword evidence="3" id="KW-0540">Nuclease</keyword>
<keyword evidence="4" id="KW-0255">Endonuclease</keyword>
<dbReference type="Pfam" id="PF00078">
    <property type="entry name" value="RVT_1"/>
    <property type="match status" value="1"/>
</dbReference>
<feature type="region of interest" description="Disordered" evidence="6">
    <location>
        <begin position="248"/>
        <end position="274"/>
    </location>
</feature>
<dbReference type="InterPro" id="IPR043502">
    <property type="entry name" value="DNA/RNA_pol_sf"/>
</dbReference>
<dbReference type="CDD" id="cd00303">
    <property type="entry name" value="retropepsin_like"/>
    <property type="match status" value="1"/>
</dbReference>
<dbReference type="InterPro" id="IPR021109">
    <property type="entry name" value="Peptidase_aspartic_dom_sf"/>
</dbReference>
<keyword evidence="5" id="KW-0862">Zinc</keyword>
<dbReference type="InterPro" id="IPR001878">
    <property type="entry name" value="Znf_CCHC"/>
</dbReference>